<protein>
    <submittedName>
        <fullName evidence="1">Periplasmic (Fe) hydrogenase 1</fullName>
    </submittedName>
</protein>
<comment type="caution">
    <text evidence="1">The sequence shown here is derived from an EMBL/GenBank/DDBJ whole genome shotgun (WGS) entry which is preliminary data.</text>
</comment>
<organism evidence="1 2">
    <name type="scientific">Clostridium carboxidivorans P7</name>
    <dbReference type="NCBI Taxonomy" id="536227"/>
    <lineage>
        <taxon>Bacteria</taxon>
        <taxon>Bacillati</taxon>
        <taxon>Bacillota</taxon>
        <taxon>Clostridia</taxon>
        <taxon>Eubacteriales</taxon>
        <taxon>Clostridiaceae</taxon>
        <taxon>Clostridium</taxon>
    </lineage>
</organism>
<dbReference type="EMBL" id="ACVI01000041">
    <property type="protein sequence ID" value="EET86923.1"/>
    <property type="molecule type" value="Genomic_DNA"/>
</dbReference>
<evidence type="ECO:0000313" key="1">
    <source>
        <dbReference type="EMBL" id="EET86923.1"/>
    </source>
</evidence>
<gene>
    <name evidence="1" type="ORF">CcarbDRAFT_2645</name>
</gene>
<sequence>MITFETQLKKLKYLVLKEVAALTKENRLTKRELRKSSYESNTG</sequence>
<reference evidence="1 2" key="1">
    <citation type="submission" date="2009-06" db="EMBL/GenBank/DDBJ databases">
        <title>The draft genome of Clostridium carboxidivorans P7.</title>
        <authorList>
            <consortium name="US DOE Joint Genome Institute (JGI-PGF)"/>
            <person name="Lucas S."/>
            <person name="Copeland A."/>
            <person name="Lapidus A."/>
            <person name="Glavina del Rio T."/>
            <person name="Tice H."/>
            <person name="Bruce D."/>
            <person name="Goodwin L."/>
            <person name="Pitluck S."/>
            <person name="Larimer F."/>
            <person name="Land M.L."/>
            <person name="Hauser L."/>
            <person name="Hemme C.L."/>
        </authorList>
    </citation>
    <scope>NUCLEOTIDE SEQUENCE [LARGE SCALE GENOMIC DNA]</scope>
    <source>
        <strain evidence="1 2">P7</strain>
    </source>
</reference>
<name>C6PV28_9CLOT</name>
<accession>C6PV28</accession>
<proteinExistence type="predicted"/>
<evidence type="ECO:0000313" key="2">
    <source>
        <dbReference type="Proteomes" id="UP000004198"/>
    </source>
</evidence>
<dbReference type="AlphaFoldDB" id="C6PV28"/>
<keyword evidence="2" id="KW-1185">Reference proteome</keyword>
<dbReference type="Proteomes" id="UP000004198">
    <property type="component" value="Unassembled WGS sequence"/>
</dbReference>